<keyword evidence="12 15" id="KW-0539">Nucleus</keyword>
<evidence type="ECO:0000256" key="8">
    <source>
        <dbReference type="ARBA" id="ARBA00022737"/>
    </source>
</evidence>
<sequence length="543" mass="61156">MGDSKPKRPPFQLGKKADLSSMMYTSTSKTVAPKPTITLSKPSNSNTAAVRSNNRIRIGKNGLPIPKSNGVRRSLTPSRSASRQASSEPREVVKNGKKPSRSSPVVSTTPQWGSEEDEDDEREDEARRKRVRLEEPTIDKTRKIKHEGSFSETTAPYDIVHAADIANNQIQKHGRYQFAEYFTALQEDEEDCPTIDLQYPCGNMAERYQLVKPTADTSDFRPLSEIVDNMRIVKDHYLDPLSADKVEPSELGGGGLVLKLERAAKDRQRAGAQQRFIDVVNEYNALLSAKRQDGTIATKLDRMTSPLPLTLVQHLVKDQIYARTVSPHIDSVRAYEGFSDNVYGELLPKFLSRIFQETHLKSNQIFVDLGSGVGNCVLQAALEAGCESWGCEMMPNPAKLAEAQAQEFPSRCRMWCIKPGKVHLIQDDFTKNLEILEVLRRADVVLVNNQAFNPDLHDNLKSIFLELKEGCQIVSLKYFRDPAHRVKESNINDLVNCLTVVEKERFSGMVSWTDVPGKWYLHVKDSTELKAVKNRLEKSRRTT</sequence>
<gene>
    <name evidence="18" type="primary">DOT1</name>
    <name evidence="18" type="ORF">LTR24_003254</name>
</gene>
<comment type="catalytic activity">
    <reaction evidence="14 15">
        <text>L-lysyl(79)-[histone H3] + 3 S-adenosyl-L-methionine = N(6),N(6),N(6)-trimethyl-L-lysyl(79)-[histone H3] + 3 S-adenosyl-L-homocysteine + 3 H(+)</text>
        <dbReference type="Rhea" id="RHEA:60328"/>
        <dbReference type="Rhea" id="RHEA-COMP:15549"/>
        <dbReference type="Rhea" id="RHEA-COMP:15552"/>
        <dbReference type="ChEBI" id="CHEBI:15378"/>
        <dbReference type="ChEBI" id="CHEBI:29969"/>
        <dbReference type="ChEBI" id="CHEBI:57856"/>
        <dbReference type="ChEBI" id="CHEBI:59789"/>
        <dbReference type="ChEBI" id="CHEBI:61961"/>
        <dbReference type="EC" id="2.1.1.360"/>
    </reaction>
</comment>
<dbReference type="GO" id="GO:0140999">
    <property type="term" value="F:histone H3K4 trimethyltransferase activity"/>
    <property type="evidence" value="ECO:0007669"/>
    <property type="project" value="UniProtKB-EC"/>
</dbReference>
<comment type="similarity">
    <text evidence="15">Belongs to the class I-like SAM-binding methyltransferase superfamily. DOT1 family.</text>
</comment>
<evidence type="ECO:0000256" key="1">
    <source>
        <dbReference type="ARBA" id="ARBA00003482"/>
    </source>
</evidence>
<dbReference type="Gene3D" id="3.40.50.150">
    <property type="entry name" value="Vaccinia Virus protein VP39"/>
    <property type="match status" value="1"/>
</dbReference>
<evidence type="ECO:0000256" key="7">
    <source>
        <dbReference type="ARBA" id="ARBA00022691"/>
    </source>
</evidence>
<feature type="compositionally biased region" description="Polar residues" evidence="16">
    <location>
        <begin position="37"/>
        <end position="55"/>
    </location>
</feature>
<keyword evidence="10 15" id="KW-0805">Transcription regulation</keyword>
<feature type="compositionally biased region" description="Polar residues" evidence="16">
    <location>
        <begin position="75"/>
        <end position="87"/>
    </location>
</feature>
<evidence type="ECO:0000256" key="4">
    <source>
        <dbReference type="ARBA" id="ARBA00020987"/>
    </source>
</evidence>
<evidence type="ECO:0000256" key="3">
    <source>
        <dbReference type="ARBA" id="ARBA00012190"/>
    </source>
</evidence>
<evidence type="ECO:0000256" key="16">
    <source>
        <dbReference type="SAM" id="MobiDB-lite"/>
    </source>
</evidence>
<dbReference type="PANTHER" id="PTHR21451:SF0">
    <property type="entry name" value="HISTONE-LYSINE N-METHYLTRANSFERASE, H3 LYSINE-79 SPECIFIC"/>
    <property type="match status" value="1"/>
</dbReference>
<proteinExistence type="inferred from homology"/>
<evidence type="ECO:0000256" key="2">
    <source>
        <dbReference type="ARBA" id="ARBA00004123"/>
    </source>
</evidence>
<dbReference type="InterPro" id="IPR029063">
    <property type="entry name" value="SAM-dependent_MTases_sf"/>
</dbReference>
<comment type="caution">
    <text evidence="18">The sequence shown here is derived from an EMBL/GenBank/DDBJ whole genome shotgun (WGS) entry which is preliminary data.</text>
</comment>
<evidence type="ECO:0000256" key="15">
    <source>
        <dbReference type="PIRNR" id="PIRNR017570"/>
    </source>
</evidence>
<dbReference type="CDD" id="cd02440">
    <property type="entry name" value="AdoMet_MTases"/>
    <property type="match status" value="1"/>
</dbReference>
<dbReference type="EMBL" id="JAVRRG010000030">
    <property type="protein sequence ID" value="KAK5095037.1"/>
    <property type="molecule type" value="Genomic_DNA"/>
</dbReference>
<evidence type="ECO:0000313" key="19">
    <source>
        <dbReference type="Proteomes" id="UP001345013"/>
    </source>
</evidence>
<organism evidence="18 19">
    <name type="scientific">Lithohypha guttulata</name>
    <dbReference type="NCBI Taxonomy" id="1690604"/>
    <lineage>
        <taxon>Eukaryota</taxon>
        <taxon>Fungi</taxon>
        <taxon>Dikarya</taxon>
        <taxon>Ascomycota</taxon>
        <taxon>Pezizomycotina</taxon>
        <taxon>Eurotiomycetes</taxon>
        <taxon>Chaetothyriomycetidae</taxon>
        <taxon>Chaetothyriales</taxon>
        <taxon>Trichomeriaceae</taxon>
        <taxon>Lithohypha</taxon>
    </lineage>
</organism>
<evidence type="ECO:0000256" key="14">
    <source>
        <dbReference type="ARBA" id="ARBA00047770"/>
    </source>
</evidence>
<protein>
    <recommendedName>
        <fullName evidence="4 15">Histone-lysine N-methyltransferase, H3 lysine-79 specific</fullName>
        <ecNumber evidence="3 15">2.1.1.360</ecNumber>
    </recommendedName>
    <alternativeName>
        <fullName evidence="13 15">Histone H3-K79 methyltransferase</fullName>
    </alternativeName>
</protein>
<dbReference type="PANTHER" id="PTHR21451">
    <property type="entry name" value="HISTONE H3 METHYLTRANSFERASE"/>
    <property type="match status" value="1"/>
</dbReference>
<feature type="compositionally biased region" description="Basic and acidic residues" evidence="16">
    <location>
        <begin position="124"/>
        <end position="134"/>
    </location>
</feature>
<feature type="domain" description="DOT1" evidence="17">
    <location>
        <begin position="206"/>
        <end position="537"/>
    </location>
</feature>
<evidence type="ECO:0000313" key="18">
    <source>
        <dbReference type="EMBL" id="KAK5095037.1"/>
    </source>
</evidence>
<evidence type="ECO:0000256" key="12">
    <source>
        <dbReference type="ARBA" id="ARBA00023242"/>
    </source>
</evidence>
<evidence type="ECO:0000259" key="17">
    <source>
        <dbReference type="PROSITE" id="PS51569"/>
    </source>
</evidence>
<dbReference type="EC" id="2.1.1.360" evidence="3 15"/>
<keyword evidence="9 15" id="KW-0156">Chromatin regulator</keyword>
<reference evidence="18 19" key="1">
    <citation type="submission" date="2023-08" db="EMBL/GenBank/DDBJ databases">
        <title>Black Yeasts Isolated from many extreme environments.</title>
        <authorList>
            <person name="Coleine C."/>
            <person name="Stajich J.E."/>
            <person name="Selbmann L."/>
        </authorList>
    </citation>
    <scope>NUCLEOTIDE SEQUENCE [LARGE SCALE GENOMIC DNA]</scope>
    <source>
        <strain evidence="18 19">CCFEE 5885</strain>
    </source>
</reference>
<evidence type="ECO:0000256" key="13">
    <source>
        <dbReference type="ARBA" id="ARBA00029821"/>
    </source>
</evidence>
<dbReference type="Pfam" id="PF08123">
    <property type="entry name" value="DOT1"/>
    <property type="match status" value="1"/>
</dbReference>
<dbReference type="PROSITE" id="PS51569">
    <property type="entry name" value="DOT1"/>
    <property type="match status" value="1"/>
</dbReference>
<keyword evidence="6 15" id="KW-0808">Transferase</keyword>
<comment type="function">
    <text evidence="1 15">Histone methyltransferase that specifically trimethylates histone H3 to form H3K79me3. This methylation is required for telomere silencing and for the pachytene checkpoint during the meiotic cell cycle by allowing the recruitment of RAD9 to double strand breaks. Nucleosomes are preferred as substrate compared to free histone.</text>
</comment>
<dbReference type="PIRSF" id="PIRSF017570">
    <property type="entry name" value="Histone_H3-K79_MeTrfase"/>
    <property type="match status" value="1"/>
</dbReference>
<keyword evidence="8" id="KW-0677">Repeat</keyword>
<dbReference type="InterPro" id="IPR021162">
    <property type="entry name" value="Dot1"/>
</dbReference>
<dbReference type="InterPro" id="IPR025789">
    <property type="entry name" value="DOT1_dom"/>
</dbReference>
<evidence type="ECO:0000256" key="9">
    <source>
        <dbReference type="ARBA" id="ARBA00022853"/>
    </source>
</evidence>
<evidence type="ECO:0000256" key="6">
    <source>
        <dbReference type="ARBA" id="ARBA00022679"/>
    </source>
</evidence>
<dbReference type="Proteomes" id="UP001345013">
    <property type="component" value="Unassembled WGS sequence"/>
</dbReference>
<keyword evidence="19" id="KW-1185">Reference proteome</keyword>
<accession>A0ABR0KFF8</accession>
<name>A0ABR0KFF8_9EURO</name>
<dbReference type="Gene3D" id="1.10.260.170">
    <property type="match status" value="1"/>
</dbReference>
<comment type="subcellular location">
    <subcellularLocation>
        <location evidence="2 15">Nucleus</location>
    </subcellularLocation>
</comment>
<evidence type="ECO:0000256" key="10">
    <source>
        <dbReference type="ARBA" id="ARBA00023015"/>
    </source>
</evidence>
<dbReference type="GO" id="GO:0032259">
    <property type="term" value="P:methylation"/>
    <property type="evidence" value="ECO:0007669"/>
    <property type="project" value="UniProtKB-KW"/>
</dbReference>
<keyword evidence="7 15" id="KW-0949">S-adenosyl-L-methionine</keyword>
<feature type="compositionally biased region" description="Low complexity" evidence="16">
    <location>
        <begin position="101"/>
        <end position="110"/>
    </location>
</feature>
<keyword evidence="11 15" id="KW-0804">Transcription</keyword>
<feature type="compositionally biased region" description="Acidic residues" evidence="16">
    <location>
        <begin position="114"/>
        <end position="123"/>
    </location>
</feature>
<feature type="region of interest" description="Disordered" evidence="16">
    <location>
        <begin position="1"/>
        <end position="134"/>
    </location>
</feature>
<dbReference type="InterPro" id="IPR030445">
    <property type="entry name" value="H3-K79_meTrfase"/>
</dbReference>
<evidence type="ECO:0000256" key="5">
    <source>
        <dbReference type="ARBA" id="ARBA00022603"/>
    </source>
</evidence>
<dbReference type="SUPFAM" id="SSF53335">
    <property type="entry name" value="S-adenosyl-L-methionine-dependent methyltransferases"/>
    <property type="match status" value="1"/>
</dbReference>
<keyword evidence="5 15" id="KW-0489">Methyltransferase</keyword>
<evidence type="ECO:0000256" key="11">
    <source>
        <dbReference type="ARBA" id="ARBA00023163"/>
    </source>
</evidence>